<dbReference type="InterPro" id="IPR003785">
    <property type="entry name" value="Creatininase/forma_Hydrolase"/>
</dbReference>
<dbReference type="HOGENOM" id="CLU_055029_4_0_2"/>
<keyword evidence="6" id="KW-1185">Reference proteome</keyword>
<dbReference type="STRING" id="384616.Pisl_0383"/>
<evidence type="ECO:0000256" key="4">
    <source>
        <dbReference type="ARBA" id="ARBA00022833"/>
    </source>
</evidence>
<evidence type="ECO:0000256" key="3">
    <source>
        <dbReference type="ARBA" id="ARBA00022801"/>
    </source>
</evidence>
<dbReference type="Proteomes" id="UP000002595">
    <property type="component" value="Chromosome"/>
</dbReference>
<dbReference type="RefSeq" id="WP_011762138.1">
    <property type="nucleotide sequence ID" value="NC_008701.1"/>
</dbReference>
<dbReference type="GeneID" id="4617061"/>
<dbReference type="eggNOG" id="arCOG04536">
    <property type="taxonomic scope" value="Archaea"/>
</dbReference>
<dbReference type="GO" id="GO:0016811">
    <property type="term" value="F:hydrolase activity, acting on carbon-nitrogen (but not peptide) bonds, in linear amides"/>
    <property type="evidence" value="ECO:0007669"/>
    <property type="project" value="TreeGrafter"/>
</dbReference>
<dbReference type="KEGG" id="pis:Pisl_0383"/>
<dbReference type="InterPro" id="IPR024087">
    <property type="entry name" value="Creatininase-like_sf"/>
</dbReference>
<dbReference type="AlphaFoldDB" id="A1RRH9"/>
<dbReference type="OrthoDB" id="46121at2157"/>
<dbReference type="PANTHER" id="PTHR35005:SF1">
    <property type="entry name" value="2-AMINO-5-FORMYLAMINO-6-RIBOSYLAMINOPYRIMIDIN-4(3H)-ONE 5'-MONOPHOSPHATE DEFORMYLASE"/>
    <property type="match status" value="1"/>
</dbReference>
<evidence type="ECO:0000313" key="6">
    <source>
        <dbReference type="Proteomes" id="UP000002595"/>
    </source>
</evidence>
<comment type="cofactor">
    <cofactor evidence="1">
        <name>Zn(2+)</name>
        <dbReference type="ChEBI" id="CHEBI:29105"/>
    </cofactor>
</comment>
<reference evidence="5" key="1">
    <citation type="submission" date="2006-12" db="EMBL/GenBank/DDBJ databases">
        <title>Complete sequence of Pyrobaculum islandicum DSM 4184.</title>
        <authorList>
            <person name="Copeland A."/>
            <person name="Lucas S."/>
            <person name="Lapidus A."/>
            <person name="Barry K."/>
            <person name="Detter J.C."/>
            <person name="Glavina del Rio T."/>
            <person name="Dalin E."/>
            <person name="Tice H."/>
            <person name="Pitluck S."/>
            <person name="Meincke L."/>
            <person name="Brettin T."/>
            <person name="Bruce D."/>
            <person name="Han C."/>
            <person name="Tapia R."/>
            <person name="Gilna P."/>
            <person name="Schmutz J."/>
            <person name="Larimer F."/>
            <person name="Land M."/>
            <person name="Hauser L."/>
            <person name="Kyrpides N."/>
            <person name="Mikhailova N."/>
            <person name="Cozen A.E."/>
            <person name="Fitz-Gibbon S.T."/>
            <person name="House C.H."/>
            <person name="Saltikov C."/>
            <person name="Lowe T."/>
            <person name="Richardson P."/>
        </authorList>
    </citation>
    <scope>NUCLEOTIDE SEQUENCE [LARGE SCALE GENOMIC DNA]</scope>
    <source>
        <strain evidence="5">DSM 4184</strain>
    </source>
</reference>
<organism evidence="5 6">
    <name type="scientific">Pyrobaculum islandicum (strain DSM 4184 / JCM 9189 / GEO3)</name>
    <dbReference type="NCBI Taxonomy" id="384616"/>
    <lineage>
        <taxon>Archaea</taxon>
        <taxon>Thermoproteota</taxon>
        <taxon>Thermoprotei</taxon>
        <taxon>Thermoproteales</taxon>
        <taxon>Thermoproteaceae</taxon>
        <taxon>Pyrobaculum</taxon>
    </lineage>
</organism>
<dbReference type="GO" id="GO:0009231">
    <property type="term" value="P:riboflavin biosynthetic process"/>
    <property type="evidence" value="ECO:0007669"/>
    <property type="project" value="TreeGrafter"/>
</dbReference>
<accession>A1RRH9</accession>
<keyword evidence="3" id="KW-0378">Hydrolase</keyword>
<name>A1RRH9_PYRIL</name>
<proteinExistence type="predicted"/>
<keyword evidence="2" id="KW-0479">Metal-binding</keyword>
<evidence type="ECO:0000313" key="5">
    <source>
        <dbReference type="EMBL" id="ABL87561.1"/>
    </source>
</evidence>
<sequence>MVCILPIGSYEQHGPHLPPTVDTEIAQYIALKLAEKITAQVLPPIWYTCSDEHRAFPNTISVRCRSLIPYLEDVLRSAVEKCGKVVAVVGHGGVWEAVSLLVQQLNYELGPRVLAIKVWSYIFVRDHAGSDETSIYLAIGGKLTGDLVDICEGDISLFGKMSVDKFSKSGIVGCLKSGEVSAERGRRMLEDALGRILKKVEEFLKV</sequence>
<dbReference type="GO" id="GO:0046872">
    <property type="term" value="F:metal ion binding"/>
    <property type="evidence" value="ECO:0007669"/>
    <property type="project" value="UniProtKB-KW"/>
</dbReference>
<gene>
    <name evidence="5" type="ordered locus">Pisl_0383</name>
</gene>
<protein>
    <submittedName>
        <fullName evidence="5">Creatininase</fullName>
    </submittedName>
</protein>
<dbReference type="EMBL" id="CP000504">
    <property type="protein sequence ID" value="ABL87561.1"/>
    <property type="molecule type" value="Genomic_DNA"/>
</dbReference>
<evidence type="ECO:0000256" key="1">
    <source>
        <dbReference type="ARBA" id="ARBA00001947"/>
    </source>
</evidence>
<keyword evidence="4" id="KW-0862">Zinc</keyword>
<dbReference type="Gene3D" id="3.40.50.10310">
    <property type="entry name" value="Creatininase"/>
    <property type="match status" value="1"/>
</dbReference>
<dbReference type="Pfam" id="PF02633">
    <property type="entry name" value="Creatininase"/>
    <property type="match status" value="1"/>
</dbReference>
<dbReference type="PANTHER" id="PTHR35005">
    <property type="entry name" value="3-DEHYDRO-SCYLLO-INOSOSE HYDROLASE"/>
    <property type="match status" value="1"/>
</dbReference>
<dbReference type="SUPFAM" id="SSF102215">
    <property type="entry name" value="Creatininase"/>
    <property type="match status" value="1"/>
</dbReference>
<evidence type="ECO:0000256" key="2">
    <source>
        <dbReference type="ARBA" id="ARBA00022723"/>
    </source>
</evidence>